<dbReference type="EMBL" id="CAXDID020000303">
    <property type="protein sequence ID" value="CAL6073908.1"/>
    <property type="molecule type" value="Genomic_DNA"/>
</dbReference>
<dbReference type="Proteomes" id="UP001642409">
    <property type="component" value="Unassembled WGS sequence"/>
</dbReference>
<dbReference type="AlphaFoldDB" id="A0AA86NKV6"/>
<gene>
    <name evidence="2" type="ORF">HINF_LOCUS56329</name>
    <name evidence="1" type="ORF">HINF_LOCUS9672</name>
</gene>
<organism evidence="1">
    <name type="scientific">Hexamita inflata</name>
    <dbReference type="NCBI Taxonomy" id="28002"/>
    <lineage>
        <taxon>Eukaryota</taxon>
        <taxon>Metamonada</taxon>
        <taxon>Diplomonadida</taxon>
        <taxon>Hexamitidae</taxon>
        <taxon>Hexamitinae</taxon>
        <taxon>Hexamita</taxon>
    </lineage>
</organism>
<evidence type="ECO:0000313" key="2">
    <source>
        <dbReference type="EMBL" id="CAL6073908.1"/>
    </source>
</evidence>
<sequence>MSGVCHTIKWMPFGRFRYFSKGSVIPSIQLQMCSVTSLGSKIFKKDLKLTQILQQERLNMQLTQLNSQSASAFSKCYEIVCTESCLTCYRQRSQQFRQRRTQLGVV</sequence>
<keyword evidence="3" id="KW-1185">Reference proteome</keyword>
<accession>A0AA86NKV6</accession>
<protein>
    <submittedName>
        <fullName evidence="2">Hypothetical_protein</fullName>
    </submittedName>
</protein>
<evidence type="ECO:0000313" key="3">
    <source>
        <dbReference type="Proteomes" id="UP001642409"/>
    </source>
</evidence>
<reference evidence="1" key="1">
    <citation type="submission" date="2023-06" db="EMBL/GenBank/DDBJ databases">
        <authorList>
            <person name="Kurt Z."/>
        </authorList>
    </citation>
    <scope>NUCLEOTIDE SEQUENCE</scope>
</reference>
<dbReference type="EMBL" id="CATOUU010000241">
    <property type="protein sequence ID" value="CAI9922027.1"/>
    <property type="molecule type" value="Genomic_DNA"/>
</dbReference>
<reference evidence="2 3" key="2">
    <citation type="submission" date="2024-07" db="EMBL/GenBank/DDBJ databases">
        <authorList>
            <person name="Akdeniz Z."/>
        </authorList>
    </citation>
    <scope>NUCLEOTIDE SEQUENCE [LARGE SCALE GENOMIC DNA]</scope>
</reference>
<comment type="caution">
    <text evidence="1">The sequence shown here is derived from an EMBL/GenBank/DDBJ whole genome shotgun (WGS) entry which is preliminary data.</text>
</comment>
<proteinExistence type="predicted"/>
<evidence type="ECO:0000313" key="1">
    <source>
        <dbReference type="EMBL" id="CAI9922027.1"/>
    </source>
</evidence>
<name>A0AA86NKV6_9EUKA</name>